<evidence type="ECO:0000313" key="1">
    <source>
        <dbReference type="EMBL" id="QQD72266.1"/>
    </source>
</evidence>
<dbReference type="InterPro" id="IPR035069">
    <property type="entry name" value="TTHA1013/TTHA0281-like"/>
</dbReference>
<sequence length="37" mass="4209">MKLHVEYEMEEDGRWIAETPEMPASPTTIETMESAPA</sequence>
<dbReference type="AlphaFoldDB" id="A0A7T5BGF1"/>
<evidence type="ECO:0000313" key="2">
    <source>
        <dbReference type="Proteomes" id="UP000595420"/>
    </source>
</evidence>
<gene>
    <name evidence="1" type="ORF">H2515_12790</name>
</gene>
<organism evidence="1 2">
    <name type="scientific">Acidithiobacillus ferrivorans</name>
    <dbReference type="NCBI Taxonomy" id="160808"/>
    <lineage>
        <taxon>Bacteria</taxon>
        <taxon>Pseudomonadati</taxon>
        <taxon>Pseudomonadota</taxon>
        <taxon>Acidithiobacillia</taxon>
        <taxon>Acidithiobacillales</taxon>
        <taxon>Acidithiobacillaceae</taxon>
        <taxon>Acidithiobacillus</taxon>
    </lineage>
</organism>
<dbReference type="OrthoDB" id="9807959at2"/>
<name>A0A7T5BGF1_9PROT</name>
<dbReference type="Proteomes" id="UP000595420">
    <property type="component" value="Chromosome"/>
</dbReference>
<accession>A0A7T5BGF1</accession>
<dbReference type="EMBL" id="CP059488">
    <property type="protein sequence ID" value="QQD72266.1"/>
    <property type="molecule type" value="Genomic_DNA"/>
</dbReference>
<proteinExistence type="predicted"/>
<protein>
    <submittedName>
        <fullName evidence="1">Type II toxin-antitoxin system HicB family antitoxin</fullName>
    </submittedName>
</protein>
<dbReference type="SUPFAM" id="SSF143100">
    <property type="entry name" value="TTHA1013/TTHA0281-like"/>
    <property type="match status" value="1"/>
</dbReference>
<reference evidence="1 2" key="1">
    <citation type="submission" date="2020-07" db="EMBL/GenBank/DDBJ databases">
        <title>Complete genome sequence analysis of Acidithiobacillus ferrivorans XJFY6S-08 reveals extreme environmental adaptation to alpine acid mine drainage.</title>
        <authorList>
            <person name="Yan L."/>
            <person name="Ni Y."/>
        </authorList>
    </citation>
    <scope>NUCLEOTIDE SEQUENCE [LARGE SCALE GENOMIC DNA]</scope>
    <source>
        <strain evidence="1 2">XJFY6S-08</strain>
    </source>
</reference>